<dbReference type="SUPFAM" id="SSF52266">
    <property type="entry name" value="SGNH hydrolase"/>
    <property type="match status" value="1"/>
</dbReference>
<proteinExistence type="inferred from homology"/>
<dbReference type="GO" id="GO:0016788">
    <property type="term" value="F:hydrolase activity, acting on ester bonds"/>
    <property type="evidence" value="ECO:0007669"/>
    <property type="project" value="InterPro"/>
</dbReference>
<dbReference type="OrthoDB" id="671439at2759"/>
<evidence type="ECO:0000256" key="2">
    <source>
        <dbReference type="ARBA" id="ARBA00022801"/>
    </source>
</evidence>
<protein>
    <submittedName>
        <fullName evidence="3">Uncharacterized protein</fullName>
    </submittedName>
</protein>
<dbReference type="InParanoid" id="D8T0B0"/>
<evidence type="ECO:0000313" key="3">
    <source>
        <dbReference type="EMBL" id="EFJ09875.1"/>
    </source>
</evidence>
<dbReference type="STRING" id="88036.D8T0B0"/>
<sequence>MGSARPRIVLFGDSITQQSFGPGGWGAALAHHYCRKADIVLRGYSGYNSSWALFLLHKIFPSSLEEDAPLAVTIFFGANDAALPDRGSSHQHVPLPTYKTNLKRIISHLKAVSKRTHIVLITPPPIDEKARREFAIDTYGRDAHELPERTNAVAQEYASACKAVAAEENVAVIDLWTLFQENHDWRSIYLSDGLHLTAAGNGVVFDQVVQAFKLAGIAEAELSLDFPLHSSIDKEHPEIAFST</sequence>
<dbReference type="eggNOG" id="KOG3035">
    <property type="taxonomic scope" value="Eukaryota"/>
</dbReference>
<evidence type="ECO:0000256" key="1">
    <source>
        <dbReference type="ARBA" id="ARBA00008668"/>
    </source>
</evidence>
<organism evidence="4">
    <name type="scientific">Selaginella moellendorffii</name>
    <name type="common">Spikemoss</name>
    <dbReference type="NCBI Taxonomy" id="88036"/>
    <lineage>
        <taxon>Eukaryota</taxon>
        <taxon>Viridiplantae</taxon>
        <taxon>Streptophyta</taxon>
        <taxon>Embryophyta</taxon>
        <taxon>Tracheophyta</taxon>
        <taxon>Lycopodiopsida</taxon>
        <taxon>Selaginellales</taxon>
        <taxon>Selaginellaceae</taxon>
        <taxon>Selaginella</taxon>
    </lineage>
</organism>
<name>D8T0B0_SELML</name>
<dbReference type="Pfam" id="PF00657">
    <property type="entry name" value="Lipase_GDSL"/>
    <property type="match status" value="1"/>
</dbReference>
<dbReference type="HOGENOM" id="CLU_051989_0_2_1"/>
<dbReference type="PANTHER" id="PTHR14209">
    <property type="entry name" value="ISOAMYL ACETATE-HYDROLYZING ESTERASE 1"/>
    <property type="match status" value="1"/>
</dbReference>
<dbReference type="InterPro" id="IPR036514">
    <property type="entry name" value="SGNH_hydro_sf"/>
</dbReference>
<dbReference type="PANTHER" id="PTHR14209:SF19">
    <property type="entry name" value="ISOAMYL ACETATE-HYDROLYZING ESTERASE 1 HOMOLOG"/>
    <property type="match status" value="1"/>
</dbReference>
<dbReference type="InterPro" id="IPR001087">
    <property type="entry name" value="GDSL"/>
</dbReference>
<reference evidence="3 4" key="1">
    <citation type="journal article" date="2011" name="Science">
        <title>The Selaginella genome identifies genetic changes associated with the evolution of vascular plants.</title>
        <authorList>
            <person name="Banks J.A."/>
            <person name="Nishiyama T."/>
            <person name="Hasebe M."/>
            <person name="Bowman J.L."/>
            <person name="Gribskov M."/>
            <person name="dePamphilis C."/>
            <person name="Albert V.A."/>
            <person name="Aono N."/>
            <person name="Aoyama T."/>
            <person name="Ambrose B.A."/>
            <person name="Ashton N.W."/>
            <person name="Axtell M.J."/>
            <person name="Barker E."/>
            <person name="Barker M.S."/>
            <person name="Bennetzen J.L."/>
            <person name="Bonawitz N.D."/>
            <person name="Chapple C."/>
            <person name="Cheng C."/>
            <person name="Correa L.G."/>
            <person name="Dacre M."/>
            <person name="DeBarry J."/>
            <person name="Dreyer I."/>
            <person name="Elias M."/>
            <person name="Engstrom E.M."/>
            <person name="Estelle M."/>
            <person name="Feng L."/>
            <person name="Finet C."/>
            <person name="Floyd S.K."/>
            <person name="Frommer W.B."/>
            <person name="Fujita T."/>
            <person name="Gramzow L."/>
            <person name="Gutensohn M."/>
            <person name="Harholt J."/>
            <person name="Hattori M."/>
            <person name="Heyl A."/>
            <person name="Hirai T."/>
            <person name="Hiwatashi Y."/>
            <person name="Ishikawa M."/>
            <person name="Iwata M."/>
            <person name="Karol K.G."/>
            <person name="Koehler B."/>
            <person name="Kolukisaoglu U."/>
            <person name="Kubo M."/>
            <person name="Kurata T."/>
            <person name="Lalonde S."/>
            <person name="Li K."/>
            <person name="Li Y."/>
            <person name="Litt A."/>
            <person name="Lyons E."/>
            <person name="Manning G."/>
            <person name="Maruyama T."/>
            <person name="Michael T.P."/>
            <person name="Mikami K."/>
            <person name="Miyazaki S."/>
            <person name="Morinaga S."/>
            <person name="Murata T."/>
            <person name="Mueller-Roeber B."/>
            <person name="Nelson D.R."/>
            <person name="Obara M."/>
            <person name="Oguri Y."/>
            <person name="Olmstead R.G."/>
            <person name="Onodera N."/>
            <person name="Petersen B.L."/>
            <person name="Pils B."/>
            <person name="Prigge M."/>
            <person name="Rensing S.A."/>
            <person name="Riano-Pachon D.M."/>
            <person name="Roberts A.W."/>
            <person name="Sato Y."/>
            <person name="Scheller H.V."/>
            <person name="Schulz B."/>
            <person name="Schulz C."/>
            <person name="Shakirov E.V."/>
            <person name="Shibagaki N."/>
            <person name="Shinohara N."/>
            <person name="Shippen D.E."/>
            <person name="Soerensen I."/>
            <person name="Sotooka R."/>
            <person name="Sugimoto N."/>
            <person name="Sugita M."/>
            <person name="Sumikawa N."/>
            <person name="Tanurdzic M."/>
            <person name="Theissen G."/>
            <person name="Ulvskov P."/>
            <person name="Wakazuki S."/>
            <person name="Weng J.K."/>
            <person name="Willats W.W."/>
            <person name="Wipf D."/>
            <person name="Wolf P.G."/>
            <person name="Yang L."/>
            <person name="Zimmer A.D."/>
            <person name="Zhu Q."/>
            <person name="Mitros T."/>
            <person name="Hellsten U."/>
            <person name="Loque D."/>
            <person name="Otillar R."/>
            <person name="Salamov A."/>
            <person name="Schmutz J."/>
            <person name="Shapiro H."/>
            <person name="Lindquist E."/>
            <person name="Lucas S."/>
            <person name="Rokhsar D."/>
            <person name="Grigoriev I.V."/>
        </authorList>
    </citation>
    <scope>NUCLEOTIDE SEQUENCE [LARGE SCALE GENOMIC DNA]</scope>
</reference>
<dbReference type="OMA" id="YGQDARK"/>
<dbReference type="AlphaFoldDB" id="D8T0B0"/>
<keyword evidence="2" id="KW-0378">Hydrolase</keyword>
<keyword evidence="4" id="KW-1185">Reference proteome</keyword>
<dbReference type="FunFam" id="3.40.50.1110:FF:000002">
    <property type="entry name" value="isoamyl acetate-hydrolyzing esterase 1 homolog"/>
    <property type="match status" value="1"/>
</dbReference>
<dbReference type="Gene3D" id="3.40.50.1110">
    <property type="entry name" value="SGNH hydrolase"/>
    <property type="match status" value="1"/>
</dbReference>
<gene>
    <name evidence="3" type="ORF">SELMODRAFT_447540</name>
</gene>
<accession>D8T0B0</accession>
<dbReference type="Gramene" id="EFJ09875">
    <property type="protein sequence ID" value="EFJ09875"/>
    <property type="gene ID" value="SELMODRAFT_447540"/>
</dbReference>
<evidence type="ECO:0000313" key="4">
    <source>
        <dbReference type="Proteomes" id="UP000001514"/>
    </source>
</evidence>
<dbReference type="FunCoup" id="D8T0B0">
    <property type="interactions" value="4688"/>
</dbReference>
<comment type="similarity">
    <text evidence="1">Belongs to the 'GDSL' lipolytic enzyme family.</text>
</comment>
<dbReference type="KEGG" id="smo:SELMODRAFT_447540"/>
<dbReference type="Proteomes" id="UP000001514">
    <property type="component" value="Unassembled WGS sequence"/>
</dbReference>
<dbReference type="EMBL" id="GL377658">
    <property type="protein sequence ID" value="EFJ09875.1"/>
    <property type="molecule type" value="Genomic_DNA"/>
</dbReference>
<dbReference type="InterPro" id="IPR045136">
    <property type="entry name" value="Iah1-like"/>
</dbReference>
<dbReference type="CDD" id="cd01838">
    <property type="entry name" value="Isoamyl_acetate_hydrolase_like"/>
    <property type="match status" value="1"/>
</dbReference>